<dbReference type="Gene3D" id="3.30.200.20">
    <property type="entry name" value="Phosphorylase Kinase, domain 1"/>
    <property type="match status" value="1"/>
</dbReference>
<feature type="transmembrane region" description="Helical" evidence="2">
    <location>
        <begin position="379"/>
        <end position="400"/>
    </location>
</feature>
<feature type="transmembrane region" description="Helical" evidence="2">
    <location>
        <begin position="90"/>
        <end position="110"/>
    </location>
</feature>
<organism evidence="3">
    <name type="scientific">Dunaliella tertiolecta</name>
    <name type="common">Green alga</name>
    <dbReference type="NCBI Taxonomy" id="3047"/>
    <lineage>
        <taxon>Eukaryota</taxon>
        <taxon>Viridiplantae</taxon>
        <taxon>Chlorophyta</taxon>
        <taxon>core chlorophytes</taxon>
        <taxon>Chlorophyceae</taxon>
        <taxon>CS clade</taxon>
        <taxon>Chlamydomonadales</taxon>
        <taxon>Dunaliellaceae</taxon>
        <taxon>Dunaliella</taxon>
    </lineage>
</organism>
<keyword evidence="2" id="KW-0472">Membrane</keyword>
<keyword evidence="2" id="KW-1133">Transmembrane helix</keyword>
<feature type="compositionally biased region" description="Basic and acidic residues" evidence="1">
    <location>
        <begin position="14"/>
        <end position="30"/>
    </location>
</feature>
<evidence type="ECO:0000256" key="2">
    <source>
        <dbReference type="SAM" id="Phobius"/>
    </source>
</evidence>
<feature type="region of interest" description="Disordered" evidence="1">
    <location>
        <begin position="1"/>
        <end position="65"/>
    </location>
</feature>
<proteinExistence type="predicted"/>
<name>A0A7S3R0U6_DUNTE</name>
<sequence length="584" mass="64511">MKKVGLGEEPAAASKEEEDKELHDDVEQGRRNNNQGSPMKKTSACNQVDPFASTPKPSSGEKQAPALTCNPGAARALTTLLSDLMKHPHLLIAPLLVFCLVAALCSYGIMRATEASYKLEERHARDAANYAADGLAKQLSTACRAVLSLAAVVKMNPSWPFLESNFQVLAKELFRQSYDEGNLSLEELALIPFGRVSLNYGLIHNHTTHTDLFSPDHVNVLGPYRSLAQRGLTLSGPIPLTNTEEKAFAARYPVFFPDTDEDESWGHPDNITHPTDCPGPPCYIPATREKFWGFIGVLVDAKPLQAGKNVHLERLLSDDLSYSLTTSFLAGSNAPGTLVSGGPNADKVTATADVDLPGSSWSLSVYDPRLSDILRLRKGLLALVVIVAFIKAVLLLLLLLSSKRASIYLQEQLVTNKLLQEEKESRETLLNRQLDLIACFEQSTKCTRNLSRSRNVIRRQSTLDQIAAARSAISGMTLSKEEDISVQELLAEGSFGRVYRGKWRAIDVAVKIIMLPGNMSGREKREKMVLWHKLLLIWRCVCQARMPKWLKILIPVEHPPGARRGSVLGYMDLLFARPKKQPCI</sequence>
<dbReference type="InterPro" id="IPR011009">
    <property type="entry name" value="Kinase-like_dom_sf"/>
</dbReference>
<evidence type="ECO:0000256" key="1">
    <source>
        <dbReference type="SAM" id="MobiDB-lite"/>
    </source>
</evidence>
<dbReference type="EMBL" id="HBIP01023861">
    <property type="protein sequence ID" value="CAE0499221.1"/>
    <property type="molecule type" value="Transcribed_RNA"/>
</dbReference>
<protein>
    <recommendedName>
        <fullName evidence="4">Protein kinase domain-containing protein</fullName>
    </recommendedName>
</protein>
<evidence type="ECO:0008006" key="4">
    <source>
        <dbReference type="Google" id="ProtNLM"/>
    </source>
</evidence>
<dbReference type="AlphaFoldDB" id="A0A7S3R0U6"/>
<gene>
    <name evidence="3" type="ORF">DTER00134_LOCUS14294</name>
</gene>
<evidence type="ECO:0000313" key="3">
    <source>
        <dbReference type="EMBL" id="CAE0499221.1"/>
    </source>
</evidence>
<reference evidence="3" key="1">
    <citation type="submission" date="2021-01" db="EMBL/GenBank/DDBJ databases">
        <authorList>
            <person name="Corre E."/>
            <person name="Pelletier E."/>
            <person name="Niang G."/>
            <person name="Scheremetjew M."/>
            <person name="Finn R."/>
            <person name="Kale V."/>
            <person name="Holt S."/>
            <person name="Cochrane G."/>
            <person name="Meng A."/>
            <person name="Brown T."/>
            <person name="Cohen L."/>
        </authorList>
    </citation>
    <scope>NUCLEOTIDE SEQUENCE</scope>
    <source>
        <strain evidence="3">CCMP1320</strain>
    </source>
</reference>
<accession>A0A7S3R0U6</accession>
<dbReference type="SUPFAM" id="SSF56112">
    <property type="entry name" value="Protein kinase-like (PK-like)"/>
    <property type="match status" value="1"/>
</dbReference>
<keyword evidence="2" id="KW-0812">Transmembrane</keyword>